<feature type="region of interest" description="Disordered" evidence="11">
    <location>
        <begin position="897"/>
        <end position="916"/>
    </location>
</feature>
<protein>
    <recommendedName>
        <fullName evidence="2">non-specific serine/threonine protein kinase</fullName>
        <ecNumber evidence="2">2.7.11.1</ecNumber>
    </recommendedName>
</protein>
<evidence type="ECO:0000256" key="11">
    <source>
        <dbReference type="SAM" id="MobiDB-lite"/>
    </source>
</evidence>
<keyword evidence="3" id="KW-0723">Serine/threonine-protein kinase</keyword>
<accession>A0A0H5C989</accession>
<dbReference type="InterPro" id="IPR050236">
    <property type="entry name" value="Ser_Thr_kinase_AGC"/>
</dbReference>
<evidence type="ECO:0000256" key="1">
    <source>
        <dbReference type="ARBA" id="ARBA00010006"/>
    </source>
</evidence>
<comment type="catalytic activity">
    <reaction evidence="9">
        <text>L-seryl-[protein] + ATP = O-phospho-L-seryl-[protein] + ADP + H(+)</text>
        <dbReference type="Rhea" id="RHEA:17989"/>
        <dbReference type="Rhea" id="RHEA-COMP:9863"/>
        <dbReference type="Rhea" id="RHEA-COMP:11604"/>
        <dbReference type="ChEBI" id="CHEBI:15378"/>
        <dbReference type="ChEBI" id="CHEBI:29999"/>
        <dbReference type="ChEBI" id="CHEBI:30616"/>
        <dbReference type="ChEBI" id="CHEBI:83421"/>
        <dbReference type="ChEBI" id="CHEBI:456216"/>
        <dbReference type="EC" id="2.7.11.1"/>
    </reaction>
</comment>
<dbReference type="InterPro" id="IPR008271">
    <property type="entry name" value="Ser/Thr_kinase_AS"/>
</dbReference>
<feature type="region of interest" description="Disordered" evidence="11">
    <location>
        <begin position="1"/>
        <end position="31"/>
    </location>
</feature>
<dbReference type="Gene3D" id="3.30.200.20">
    <property type="entry name" value="Phosphorylase Kinase, domain 1"/>
    <property type="match status" value="1"/>
</dbReference>
<keyword evidence="6" id="KW-0418">Kinase</keyword>
<feature type="binding site" evidence="10">
    <location>
        <position position="234"/>
    </location>
    <ligand>
        <name>ATP</name>
        <dbReference type="ChEBI" id="CHEBI:30616"/>
    </ligand>
</feature>
<evidence type="ECO:0000256" key="6">
    <source>
        <dbReference type="ARBA" id="ARBA00022777"/>
    </source>
</evidence>
<evidence type="ECO:0000256" key="4">
    <source>
        <dbReference type="ARBA" id="ARBA00022679"/>
    </source>
</evidence>
<dbReference type="SUPFAM" id="SSF56112">
    <property type="entry name" value="Protein kinase-like (PK-like)"/>
    <property type="match status" value="1"/>
</dbReference>
<name>A0A0H5C989_CYBJN</name>
<feature type="region of interest" description="Disordered" evidence="11">
    <location>
        <begin position="500"/>
        <end position="554"/>
    </location>
</feature>
<evidence type="ECO:0000313" key="13">
    <source>
        <dbReference type="EMBL" id="CEP24858.1"/>
    </source>
</evidence>
<dbReference type="Gene3D" id="1.10.510.10">
    <property type="entry name" value="Transferase(Phosphotransferase) domain 1"/>
    <property type="match status" value="1"/>
</dbReference>
<dbReference type="SMART" id="SM00220">
    <property type="entry name" value="S_TKc"/>
    <property type="match status" value="1"/>
</dbReference>
<dbReference type="Pfam" id="PF00069">
    <property type="entry name" value="Pkinase"/>
    <property type="match status" value="1"/>
</dbReference>
<reference evidence="14" key="1">
    <citation type="journal article" date="2015" name="J. Biotechnol.">
        <title>The structure of the Cyberlindnera jadinii genome and its relation to Candida utilis analyzed by the occurrence of single nucleotide polymorphisms.</title>
        <authorList>
            <person name="Rupp O."/>
            <person name="Brinkrolf K."/>
            <person name="Buerth C."/>
            <person name="Kunigo M."/>
            <person name="Schneider J."/>
            <person name="Jaenicke S."/>
            <person name="Goesmann A."/>
            <person name="Puehler A."/>
            <person name="Jaeger K.-E."/>
            <person name="Ernst J.F."/>
        </authorList>
    </citation>
    <scope>NUCLEOTIDE SEQUENCE [LARGE SCALE GENOMIC DNA]</scope>
    <source>
        <strain evidence="14">ATCC 18201 / CBS 1600 / BCRC 20928 / JCM 3617 / NBRC 0987 / NRRL Y-1542</strain>
    </source>
</reference>
<dbReference type="PROSITE" id="PS00108">
    <property type="entry name" value="PROTEIN_KINASE_ST"/>
    <property type="match status" value="1"/>
</dbReference>
<dbReference type="PANTHER" id="PTHR24356:SF163">
    <property type="entry name" value="3-PHOSPHOINOSITIDE-DEPENDENT PROTEIN KINASE 1-RELATED"/>
    <property type="match status" value="1"/>
</dbReference>
<evidence type="ECO:0000256" key="8">
    <source>
        <dbReference type="ARBA" id="ARBA00047899"/>
    </source>
</evidence>
<dbReference type="PANTHER" id="PTHR24356">
    <property type="entry name" value="SERINE/THREONINE-PROTEIN KINASE"/>
    <property type="match status" value="1"/>
</dbReference>
<dbReference type="GO" id="GO:0000196">
    <property type="term" value="P:cell integrity MAPK cascade"/>
    <property type="evidence" value="ECO:0007669"/>
    <property type="project" value="UniProtKB-ARBA"/>
</dbReference>
<sequence length="1048" mass="114725">MSHEHGSHPRTPNPDDFTFVSPGDEEEADMSSVYTLEEPSYGYEGNVNGVEEGVVKHVGEYDEDSAAFLLPPYSSKRKAMAGNAANAPHSQPSSPVGTPFTERPNHPLRALTATNLVLNQLNGTDESLISSSPLKPSQLHQVLSNDDNIGELEKETTTAAIAEATTGITKRESWDSQGAATYVKKVVNDNGTSEELVIRKSVKDFKFGKTLGVGSYSTVLLATDKNTSNQFAVKVLDKRHIIREKKVKYVNIEKNTLNRLGVHNGIVRLFFTFQDESSLYFVLDYAPNGELLSLIKEFGTLNEDSTRYYGAQILDAIKYMHDNGVIHRDLKPENILVDKDMKIQITDFGTAKLLEKGDNGRYPSDARSKSFVGTAEYVSPELLNEKAVGKPCDIWAFGCIIYQMIAGKPPFKATNEYLTFQKIVKLQYAFTAGFPMVVRDLIKKILVLNPKDRATIKTIQNHFFFSDIDFNNPQESIWDAPPPEAGPYKVSAKSMLPVPELTTGTPKTKITIPRRTVSASTTPTASSETVISTESSTASSTAHAQRAPLQPTQSQQVLMKAKATVAARKQTQAKRSVSAYTGAASAAALALSRQPNEILKAYNEAKDAKIEKNHNEVMPSATTPSHAERIRAPSSASQATGSTATTTTTTTTSTVAAAAPAPVVKKRTPLQSAPVVKRASVPPMSKLDLEYVDYLKDSEERIIKVGELVVYMNTVEFFEKKYKRRLIDSPLGGNNRFTGHSLLSQVANGSYRGLRNMEQYGTDAEKDIITSHGEEEDPQQDTTKNKLRKFFTAGGEDDHKIRFVLVTSNARVLIFNKVETEGDDSAKNIELRTEIDMKYPVIKVKELLPSSANSDSLSLFVIESYNKAFGFEGKQTEVSSWTKALEEARQAVVDKATRRRFEQDPSGDAGTKFGSTAADNAARIAVGSPPLKASETFEPQPPSPVRNLESTSGHPAKHPSMLKELVARKTGKPIPTKGIPESKHLIHGLPLPKGIEHADDSTSAQNGNGQNSNSSISSTSKSRSHTGPRLITGLNSRLLARSSRKKRN</sequence>
<gene>
    <name evidence="13" type="primary">PKH1</name>
    <name evidence="13" type="ORF">BN1211_5791</name>
</gene>
<evidence type="ECO:0000256" key="7">
    <source>
        <dbReference type="ARBA" id="ARBA00022840"/>
    </source>
</evidence>
<feature type="region of interest" description="Disordered" evidence="11">
    <location>
        <begin position="79"/>
        <end position="100"/>
    </location>
</feature>
<feature type="compositionally biased region" description="Low complexity" evidence="11">
    <location>
        <begin position="632"/>
        <end position="654"/>
    </location>
</feature>
<feature type="domain" description="Protein kinase" evidence="12">
    <location>
        <begin position="205"/>
        <end position="465"/>
    </location>
</feature>
<dbReference type="FunFam" id="1.10.510.10:FF:000534">
    <property type="entry name" value="Serine/threonine-protein kinase PKH2"/>
    <property type="match status" value="1"/>
</dbReference>
<evidence type="ECO:0000256" key="3">
    <source>
        <dbReference type="ARBA" id="ARBA00022527"/>
    </source>
</evidence>
<dbReference type="InterPro" id="IPR039046">
    <property type="entry name" value="PDPK1"/>
</dbReference>
<dbReference type="InterPro" id="IPR017441">
    <property type="entry name" value="Protein_kinase_ATP_BS"/>
</dbReference>
<keyword evidence="5 10" id="KW-0547">Nucleotide-binding</keyword>
<dbReference type="FunFam" id="3.30.200.20:FF:000128">
    <property type="entry name" value="Serine/threonine-protein kinase ksg1"/>
    <property type="match status" value="1"/>
</dbReference>
<dbReference type="PROSITE" id="PS50011">
    <property type="entry name" value="PROTEIN_KINASE_DOM"/>
    <property type="match status" value="1"/>
</dbReference>
<evidence type="ECO:0000256" key="9">
    <source>
        <dbReference type="ARBA" id="ARBA00048679"/>
    </source>
</evidence>
<dbReference type="GO" id="GO:0005524">
    <property type="term" value="F:ATP binding"/>
    <property type="evidence" value="ECO:0007669"/>
    <property type="project" value="UniProtKB-UniRule"/>
</dbReference>
<feature type="region of interest" description="Disordered" evidence="11">
    <location>
        <begin position="972"/>
        <end position="1048"/>
    </location>
</feature>
<evidence type="ECO:0000259" key="12">
    <source>
        <dbReference type="PROSITE" id="PS50011"/>
    </source>
</evidence>
<dbReference type="Proteomes" id="UP000038830">
    <property type="component" value="Unassembled WGS sequence"/>
</dbReference>
<dbReference type="EC" id="2.7.11.1" evidence="2"/>
<dbReference type="PROSITE" id="PS00107">
    <property type="entry name" value="PROTEIN_KINASE_ATP"/>
    <property type="match status" value="1"/>
</dbReference>
<feature type="region of interest" description="Disordered" evidence="11">
    <location>
        <begin position="931"/>
        <end position="959"/>
    </location>
</feature>
<dbReference type="GO" id="GO:0004674">
    <property type="term" value="F:protein serine/threonine kinase activity"/>
    <property type="evidence" value="ECO:0007669"/>
    <property type="project" value="UniProtKB-KW"/>
</dbReference>
<proteinExistence type="inferred from homology"/>
<evidence type="ECO:0000313" key="14">
    <source>
        <dbReference type="Proteomes" id="UP000038830"/>
    </source>
</evidence>
<comment type="catalytic activity">
    <reaction evidence="8">
        <text>L-threonyl-[protein] + ATP = O-phospho-L-threonyl-[protein] + ADP + H(+)</text>
        <dbReference type="Rhea" id="RHEA:46608"/>
        <dbReference type="Rhea" id="RHEA-COMP:11060"/>
        <dbReference type="Rhea" id="RHEA-COMP:11605"/>
        <dbReference type="ChEBI" id="CHEBI:15378"/>
        <dbReference type="ChEBI" id="CHEBI:30013"/>
        <dbReference type="ChEBI" id="CHEBI:30616"/>
        <dbReference type="ChEBI" id="CHEBI:61977"/>
        <dbReference type="ChEBI" id="CHEBI:456216"/>
        <dbReference type="EC" id="2.7.11.1"/>
    </reaction>
</comment>
<organism evidence="13 14">
    <name type="scientific">Cyberlindnera jadinii (strain ATCC 18201 / CBS 1600 / BCRC 20928 / JCM 3617 / NBRC 0987 / NRRL Y-1542)</name>
    <name type="common">Torula yeast</name>
    <name type="synonym">Candida utilis</name>
    <dbReference type="NCBI Taxonomy" id="983966"/>
    <lineage>
        <taxon>Eukaryota</taxon>
        <taxon>Fungi</taxon>
        <taxon>Dikarya</taxon>
        <taxon>Ascomycota</taxon>
        <taxon>Saccharomycotina</taxon>
        <taxon>Saccharomycetes</taxon>
        <taxon>Phaffomycetales</taxon>
        <taxon>Phaffomycetaceae</taxon>
        <taxon>Cyberlindnera</taxon>
    </lineage>
</organism>
<feature type="compositionally biased region" description="Low complexity" evidence="11">
    <location>
        <begin position="502"/>
        <end position="542"/>
    </location>
</feature>
<dbReference type="CDD" id="cd05581">
    <property type="entry name" value="STKc_PDK1"/>
    <property type="match status" value="1"/>
</dbReference>
<comment type="similarity">
    <text evidence="1">Belongs to the protein kinase superfamily. AGC Ser/Thr protein kinase family. PDPK1 subfamily.</text>
</comment>
<dbReference type="InterPro" id="IPR011009">
    <property type="entry name" value="Kinase-like_dom_sf"/>
</dbReference>
<keyword evidence="7 10" id="KW-0067">ATP-binding</keyword>
<feature type="region of interest" description="Disordered" evidence="11">
    <location>
        <begin position="618"/>
        <end position="654"/>
    </location>
</feature>
<evidence type="ECO:0000256" key="5">
    <source>
        <dbReference type="ARBA" id="ARBA00022741"/>
    </source>
</evidence>
<dbReference type="AlphaFoldDB" id="A0A0H5C989"/>
<keyword evidence="4 13" id="KW-0808">Transferase</keyword>
<feature type="compositionally biased region" description="Low complexity" evidence="11">
    <location>
        <begin position="1001"/>
        <end position="1021"/>
    </location>
</feature>
<dbReference type="EMBL" id="CDQK01000007">
    <property type="protein sequence ID" value="CEP24858.1"/>
    <property type="molecule type" value="Genomic_DNA"/>
</dbReference>
<dbReference type="InterPro" id="IPR000719">
    <property type="entry name" value="Prot_kinase_dom"/>
</dbReference>
<evidence type="ECO:0000256" key="2">
    <source>
        <dbReference type="ARBA" id="ARBA00012513"/>
    </source>
</evidence>
<dbReference type="GO" id="GO:0106310">
    <property type="term" value="F:protein serine kinase activity"/>
    <property type="evidence" value="ECO:0007669"/>
    <property type="project" value="RHEA"/>
</dbReference>
<evidence type="ECO:0000256" key="10">
    <source>
        <dbReference type="PROSITE-ProRule" id="PRU10141"/>
    </source>
</evidence>